<accession>B1KNL6</accession>
<dbReference type="PANTHER" id="PTHR47268:SF4">
    <property type="entry name" value="ACYLPHOSPHATASE"/>
    <property type="match status" value="1"/>
</dbReference>
<dbReference type="PROSITE" id="PS51160">
    <property type="entry name" value="ACYLPHOSPHATASE_3"/>
    <property type="match status" value="1"/>
</dbReference>
<organism evidence="8 9">
    <name type="scientific">Shewanella woodyi (strain ATCC 51908 / MS32)</name>
    <dbReference type="NCBI Taxonomy" id="392500"/>
    <lineage>
        <taxon>Bacteria</taxon>
        <taxon>Pseudomonadati</taxon>
        <taxon>Pseudomonadota</taxon>
        <taxon>Gammaproteobacteria</taxon>
        <taxon>Alteromonadales</taxon>
        <taxon>Shewanellaceae</taxon>
        <taxon>Shewanella</taxon>
    </lineage>
</organism>
<dbReference type="Proteomes" id="UP000002168">
    <property type="component" value="Chromosome"/>
</dbReference>
<proteinExistence type="inferred from homology"/>
<name>B1KNL6_SHEWM</name>
<evidence type="ECO:0000313" key="8">
    <source>
        <dbReference type="EMBL" id="ACA86093.1"/>
    </source>
</evidence>
<evidence type="ECO:0000256" key="2">
    <source>
        <dbReference type="ARBA" id="ARBA00012150"/>
    </source>
</evidence>
<evidence type="ECO:0000256" key="1">
    <source>
        <dbReference type="ARBA" id="ARBA00005614"/>
    </source>
</evidence>
<evidence type="ECO:0000259" key="7">
    <source>
        <dbReference type="PROSITE" id="PS51160"/>
    </source>
</evidence>
<comment type="similarity">
    <text evidence="1 6">Belongs to the acylphosphatase family.</text>
</comment>
<evidence type="ECO:0000256" key="5">
    <source>
        <dbReference type="PROSITE-ProRule" id="PRU00520"/>
    </source>
</evidence>
<dbReference type="eggNOG" id="COG1254">
    <property type="taxonomic scope" value="Bacteria"/>
</dbReference>
<dbReference type="STRING" id="392500.Swoo_1809"/>
<feature type="active site" evidence="5">
    <location>
        <position position="40"/>
    </location>
</feature>
<protein>
    <recommendedName>
        <fullName evidence="3 5">acylphosphatase</fullName>
        <ecNumber evidence="2 5">3.6.1.7</ecNumber>
    </recommendedName>
</protein>
<dbReference type="InterPro" id="IPR001792">
    <property type="entry name" value="Acylphosphatase-like_dom"/>
</dbReference>
<reference evidence="8 9" key="1">
    <citation type="submission" date="2008-02" db="EMBL/GenBank/DDBJ databases">
        <title>Complete sequence of Shewanella woodyi ATCC 51908.</title>
        <authorList>
            <consortium name="US DOE Joint Genome Institute"/>
            <person name="Copeland A."/>
            <person name="Lucas S."/>
            <person name="Lapidus A."/>
            <person name="Glavina del Rio T."/>
            <person name="Dalin E."/>
            <person name="Tice H."/>
            <person name="Bruce D."/>
            <person name="Goodwin L."/>
            <person name="Pitluck S."/>
            <person name="Sims D."/>
            <person name="Brettin T."/>
            <person name="Detter J.C."/>
            <person name="Han C."/>
            <person name="Kuske C.R."/>
            <person name="Schmutz J."/>
            <person name="Larimer F."/>
            <person name="Land M."/>
            <person name="Hauser L."/>
            <person name="Kyrpides N."/>
            <person name="Lykidis A."/>
            <person name="Zhao J.-S."/>
            <person name="Richardson P."/>
        </authorList>
    </citation>
    <scope>NUCLEOTIDE SEQUENCE [LARGE SCALE GENOMIC DNA]</scope>
    <source>
        <strain evidence="9">ATCC 51908 / MS32</strain>
    </source>
</reference>
<evidence type="ECO:0000256" key="3">
    <source>
        <dbReference type="ARBA" id="ARBA00015991"/>
    </source>
</evidence>
<evidence type="ECO:0000313" key="9">
    <source>
        <dbReference type="Proteomes" id="UP000002168"/>
    </source>
</evidence>
<dbReference type="NCBIfam" id="NF011003">
    <property type="entry name" value="PRK14429.1"/>
    <property type="match status" value="1"/>
</dbReference>
<gene>
    <name evidence="8" type="ordered locus">Swoo_1809</name>
</gene>
<dbReference type="Pfam" id="PF00708">
    <property type="entry name" value="Acylphosphatase"/>
    <property type="match status" value="1"/>
</dbReference>
<evidence type="ECO:0000256" key="4">
    <source>
        <dbReference type="ARBA" id="ARBA00047645"/>
    </source>
</evidence>
<dbReference type="InterPro" id="IPR036046">
    <property type="entry name" value="Acylphosphatase-like_dom_sf"/>
</dbReference>
<dbReference type="PANTHER" id="PTHR47268">
    <property type="entry name" value="ACYLPHOSPHATASE"/>
    <property type="match status" value="1"/>
</dbReference>
<dbReference type="SUPFAM" id="SSF54975">
    <property type="entry name" value="Acylphosphatase/BLUF domain-like"/>
    <property type="match status" value="1"/>
</dbReference>
<feature type="active site" evidence="5">
    <location>
        <position position="22"/>
    </location>
</feature>
<dbReference type="GO" id="GO:0003998">
    <property type="term" value="F:acylphosphatase activity"/>
    <property type="evidence" value="ECO:0007669"/>
    <property type="project" value="UniProtKB-EC"/>
</dbReference>
<keyword evidence="5" id="KW-0378">Hydrolase</keyword>
<dbReference type="EMBL" id="CP000961">
    <property type="protein sequence ID" value="ACA86093.1"/>
    <property type="molecule type" value="Genomic_DNA"/>
</dbReference>
<dbReference type="EC" id="3.6.1.7" evidence="2 5"/>
<feature type="domain" description="Acylphosphatase-like" evidence="7">
    <location>
        <begin position="7"/>
        <end position="94"/>
    </location>
</feature>
<dbReference type="InterPro" id="IPR020456">
    <property type="entry name" value="Acylphosphatase"/>
</dbReference>
<dbReference type="InterPro" id="IPR017968">
    <property type="entry name" value="Acylphosphatase_CS"/>
</dbReference>
<dbReference type="PROSITE" id="PS00150">
    <property type="entry name" value="ACYLPHOSPHATASE_1"/>
    <property type="match status" value="1"/>
</dbReference>
<dbReference type="KEGG" id="swd:Swoo_1809"/>
<sequence length="95" mass="10686">MDLQMKRVLINVQGKVQGVCFRRFAQSKANELGITGYVVNNENGSVNILAQGAYPAVDNLIDWCDKGSPQAQVDKVYVQEDEENEIYLDFSILPY</sequence>
<evidence type="ECO:0000256" key="6">
    <source>
        <dbReference type="RuleBase" id="RU004168"/>
    </source>
</evidence>
<dbReference type="AlphaFoldDB" id="B1KNL6"/>
<keyword evidence="9" id="KW-1185">Reference proteome</keyword>
<dbReference type="PRINTS" id="PR00112">
    <property type="entry name" value="ACYLPHPHTASE"/>
</dbReference>
<comment type="catalytic activity">
    <reaction evidence="4 5">
        <text>an acyl phosphate + H2O = a carboxylate + phosphate + H(+)</text>
        <dbReference type="Rhea" id="RHEA:14965"/>
        <dbReference type="ChEBI" id="CHEBI:15377"/>
        <dbReference type="ChEBI" id="CHEBI:15378"/>
        <dbReference type="ChEBI" id="CHEBI:29067"/>
        <dbReference type="ChEBI" id="CHEBI:43474"/>
        <dbReference type="ChEBI" id="CHEBI:59918"/>
        <dbReference type="EC" id="3.6.1.7"/>
    </reaction>
</comment>
<dbReference type="Gene3D" id="3.30.70.100">
    <property type="match status" value="1"/>
</dbReference>
<dbReference type="HOGENOM" id="CLU_141932_1_1_6"/>